<evidence type="ECO:0000313" key="7">
    <source>
        <dbReference type="Proteomes" id="UP000198415"/>
    </source>
</evidence>
<keyword evidence="7" id="KW-1185">Reference proteome</keyword>
<dbReference type="Gene3D" id="1.10.357.10">
    <property type="entry name" value="Tetracycline Repressor, domain 2"/>
    <property type="match status" value="1"/>
</dbReference>
<evidence type="ECO:0000256" key="2">
    <source>
        <dbReference type="ARBA" id="ARBA00023125"/>
    </source>
</evidence>
<dbReference type="PANTHER" id="PTHR30055:SF234">
    <property type="entry name" value="HTH-TYPE TRANSCRIPTIONAL REGULATOR BETI"/>
    <property type="match status" value="1"/>
</dbReference>
<dbReference type="Pfam" id="PF00440">
    <property type="entry name" value="TetR_N"/>
    <property type="match status" value="1"/>
</dbReference>
<organism evidence="6 7">
    <name type="scientific">Actinoplanes regularis</name>
    <dbReference type="NCBI Taxonomy" id="52697"/>
    <lineage>
        <taxon>Bacteria</taxon>
        <taxon>Bacillati</taxon>
        <taxon>Actinomycetota</taxon>
        <taxon>Actinomycetes</taxon>
        <taxon>Micromonosporales</taxon>
        <taxon>Micromonosporaceae</taxon>
        <taxon>Actinoplanes</taxon>
    </lineage>
</organism>
<dbReference type="GO" id="GO:0003700">
    <property type="term" value="F:DNA-binding transcription factor activity"/>
    <property type="evidence" value="ECO:0007669"/>
    <property type="project" value="TreeGrafter"/>
</dbReference>
<gene>
    <name evidence="6" type="ORF">SAMN06264365_106124</name>
</gene>
<protein>
    <submittedName>
        <fullName evidence="6">Transcriptional regulator, TetR family</fullName>
    </submittedName>
</protein>
<evidence type="ECO:0000256" key="4">
    <source>
        <dbReference type="PROSITE-ProRule" id="PRU00335"/>
    </source>
</evidence>
<dbReference type="InterPro" id="IPR009057">
    <property type="entry name" value="Homeodomain-like_sf"/>
</dbReference>
<dbReference type="EMBL" id="FZNR01000006">
    <property type="protein sequence ID" value="SNR84141.1"/>
    <property type="molecule type" value="Genomic_DNA"/>
</dbReference>
<keyword evidence="3" id="KW-0804">Transcription</keyword>
<dbReference type="RefSeq" id="WP_089294334.1">
    <property type="nucleotide sequence ID" value="NZ_BOMU01000054.1"/>
</dbReference>
<dbReference type="InterPro" id="IPR001647">
    <property type="entry name" value="HTH_TetR"/>
</dbReference>
<dbReference type="InterPro" id="IPR050109">
    <property type="entry name" value="HTH-type_TetR-like_transc_reg"/>
</dbReference>
<accession>A0A238ZM64</accession>
<dbReference type="AlphaFoldDB" id="A0A238ZM64"/>
<sequence>MPRPTKQQIDDEILDAAATLFARHGFKETSVQRIADAVGYSKTGLLHRFPTKEALQEAVVERCVRQIREVAALAANLPPGAERDRSVITGVARLAVGQPGAVALLLSCLLAEGESEVGAALRVIGDEVAAAFGDEPFSGTTFGAGPVADPRRAIRVVGALGALAVAGVALRDCFTPDSVNTLVDVAYDALGHPPTH</sequence>
<dbReference type="PROSITE" id="PS50977">
    <property type="entry name" value="HTH_TETR_2"/>
    <property type="match status" value="1"/>
</dbReference>
<evidence type="ECO:0000256" key="3">
    <source>
        <dbReference type="ARBA" id="ARBA00023163"/>
    </source>
</evidence>
<keyword evidence="2 4" id="KW-0238">DNA-binding</keyword>
<feature type="DNA-binding region" description="H-T-H motif" evidence="4">
    <location>
        <begin position="30"/>
        <end position="49"/>
    </location>
</feature>
<keyword evidence="1" id="KW-0805">Transcription regulation</keyword>
<dbReference type="SUPFAM" id="SSF46689">
    <property type="entry name" value="Homeodomain-like"/>
    <property type="match status" value="1"/>
</dbReference>
<dbReference type="PRINTS" id="PR00455">
    <property type="entry name" value="HTHTETR"/>
</dbReference>
<evidence type="ECO:0000256" key="1">
    <source>
        <dbReference type="ARBA" id="ARBA00023015"/>
    </source>
</evidence>
<dbReference type="Proteomes" id="UP000198415">
    <property type="component" value="Unassembled WGS sequence"/>
</dbReference>
<reference evidence="6 7" key="1">
    <citation type="submission" date="2017-06" db="EMBL/GenBank/DDBJ databases">
        <authorList>
            <person name="Kim H.J."/>
            <person name="Triplett B.A."/>
        </authorList>
    </citation>
    <scope>NUCLEOTIDE SEQUENCE [LARGE SCALE GENOMIC DNA]</scope>
    <source>
        <strain evidence="6 7">DSM 43151</strain>
    </source>
</reference>
<evidence type="ECO:0000259" key="5">
    <source>
        <dbReference type="PROSITE" id="PS50977"/>
    </source>
</evidence>
<evidence type="ECO:0000313" key="6">
    <source>
        <dbReference type="EMBL" id="SNR84141.1"/>
    </source>
</evidence>
<dbReference type="GO" id="GO:0000976">
    <property type="term" value="F:transcription cis-regulatory region binding"/>
    <property type="evidence" value="ECO:0007669"/>
    <property type="project" value="TreeGrafter"/>
</dbReference>
<name>A0A238ZM64_9ACTN</name>
<feature type="domain" description="HTH tetR-type" evidence="5">
    <location>
        <begin position="7"/>
        <end position="67"/>
    </location>
</feature>
<dbReference type="PANTHER" id="PTHR30055">
    <property type="entry name" value="HTH-TYPE TRANSCRIPTIONAL REGULATOR RUTR"/>
    <property type="match status" value="1"/>
</dbReference>
<proteinExistence type="predicted"/>
<dbReference type="OrthoDB" id="3186364at2"/>